<evidence type="ECO:0000313" key="9">
    <source>
        <dbReference type="EMBL" id="MCT2586618.1"/>
    </source>
</evidence>
<feature type="chain" id="PRO_5045563082" evidence="7">
    <location>
        <begin position="27"/>
        <end position="1073"/>
    </location>
</feature>
<protein>
    <submittedName>
        <fullName evidence="9">S8 family serine peptidase</fullName>
    </submittedName>
</protein>
<dbReference type="InterPro" id="IPR013783">
    <property type="entry name" value="Ig-like_fold"/>
</dbReference>
<dbReference type="InterPro" id="IPR051048">
    <property type="entry name" value="Peptidase_S8/S53_subtilisin"/>
</dbReference>
<keyword evidence="2 5" id="KW-0645">Protease</keyword>
<dbReference type="PROSITE" id="PS00137">
    <property type="entry name" value="SUBTILASE_HIS"/>
    <property type="match status" value="1"/>
</dbReference>
<evidence type="ECO:0000256" key="6">
    <source>
        <dbReference type="RuleBase" id="RU003355"/>
    </source>
</evidence>
<dbReference type="Gene3D" id="2.60.40.10">
    <property type="entry name" value="Immunoglobulins"/>
    <property type="match status" value="1"/>
</dbReference>
<evidence type="ECO:0000256" key="7">
    <source>
        <dbReference type="SAM" id="SignalP"/>
    </source>
</evidence>
<keyword evidence="7" id="KW-0732">Signal</keyword>
<sequence length="1073" mass="113184">MKHKRARLGLLVAVVAAGVVVPPAGALPGAVAVPGGPTVTLLTGDTVTVVGGMREVSVRAGAGREHVTFFTEKDERGDVHVVPEDAVSLLTRGKLDPRLFNVTELVRSGYDDRSRLPLIVDHTGPMPRDAGTRVSRELSVVGATAVSVERSGAYWSTARRAEHVWLDGKVRATLDHSVPQIGAPDAWNAGHTGAGATVAVLDTGVDTTHPDLADAVVDARNFTDSDSTDDRSGHGTHVASTITGNGDRYRGVAPDAKLLNGKVLSDNGYGLESWVIAGMEWAAASGADVVNLSLGSPLPSDGTSPQEQAVNRITAETGTLFVIAAGNSGPTAGWIGSPGAADAALTVGAVDRNDELAGFSSRGPRVGDSAIKPDITAPGVDIVAARAANGQEGEPGDSHVAMSGTSMAAPHVAGSAAIVAAQHPDWTAEQLKASLMGSAKPKDGLTVFDQGAGRVDVAKATAATVFTEEGSLSFGLVRWPHTDDQPITKTLTYANTGGAPVTLDLTARIVGQDGSLAPQKMFTITPTRLTLPAGGEASATVTADTRVDGPYGVFQGAITATGEGESVRTPIAIDREIESYDVTLKGIDHSGAPADHYSYRFVPVAQPDRYHPYVYKPLGAVSGEVTLRLPAGEYSYNATVQQQVGEDYRNAVFAEPAFVVSEDTDVVLDAREARPADFTVDNPTARPNGGFFELGRKNEWGELPASVYWPADGSTTLKPSTTSSDDYRFTAEATLMKWNGQSFEGTPYFYRVRHTDNAVPQTLRWHFPDRDLAKVRNELAATVPGSVGGLLGENVPLPSTLIGYYTAGVPWAQMEFVEWAPGPDGERVPVSASRQVEPVTFQCGRTTTVRWGVGVFGPAMAGPGTDIAGRFENVVWIDLPMVVDQGRGRMGHVAQEGTTTLLRDGEVIADSSMSGGPHIIDPVDVGPERAEYTVRASADRSALARLSTQISSEWTFVSEHVAEATVPLPLLTLRYAPNLDDHNAAPAGKRFSIPVYVQRNGSAGSVRTNKPAVEVSYDDGSTWGSAAVEPDGGDWRATVDHPAGAEFVSLRSRVTDNDGNKHRQTIIRAYALR</sequence>
<feature type="active site" description="Charge relay system" evidence="5">
    <location>
        <position position="202"/>
    </location>
</feature>
<name>A0ABT2JFH8_9PSEU</name>
<dbReference type="PANTHER" id="PTHR43399:SF4">
    <property type="entry name" value="CELL WALL-ASSOCIATED PROTEASE"/>
    <property type="match status" value="1"/>
</dbReference>
<proteinExistence type="inferred from homology"/>
<dbReference type="PRINTS" id="PR00723">
    <property type="entry name" value="SUBTILISIN"/>
</dbReference>
<dbReference type="PROSITE" id="PS00138">
    <property type="entry name" value="SUBTILASE_SER"/>
    <property type="match status" value="1"/>
</dbReference>
<dbReference type="PANTHER" id="PTHR43399">
    <property type="entry name" value="SUBTILISIN-RELATED"/>
    <property type="match status" value="1"/>
</dbReference>
<feature type="domain" description="Peptidase S8/S53" evidence="8">
    <location>
        <begin position="193"/>
        <end position="453"/>
    </location>
</feature>
<dbReference type="RefSeq" id="WP_260194445.1">
    <property type="nucleotide sequence ID" value="NZ_JAFFZE010000019.1"/>
</dbReference>
<keyword evidence="10" id="KW-1185">Reference proteome</keyword>
<dbReference type="EMBL" id="JAFFZE010000019">
    <property type="protein sequence ID" value="MCT2586618.1"/>
    <property type="molecule type" value="Genomic_DNA"/>
</dbReference>
<gene>
    <name evidence="9" type="ORF">JT362_26200</name>
</gene>
<dbReference type="InterPro" id="IPR015500">
    <property type="entry name" value="Peptidase_S8_subtilisin-rel"/>
</dbReference>
<feature type="active site" description="Charge relay system" evidence="5">
    <location>
        <position position="234"/>
    </location>
</feature>
<dbReference type="InterPro" id="IPR022398">
    <property type="entry name" value="Peptidase_S8_His-AS"/>
</dbReference>
<organism evidence="9 10">
    <name type="scientific">Actinophytocola gossypii</name>
    <dbReference type="NCBI Taxonomy" id="2812003"/>
    <lineage>
        <taxon>Bacteria</taxon>
        <taxon>Bacillati</taxon>
        <taxon>Actinomycetota</taxon>
        <taxon>Actinomycetes</taxon>
        <taxon>Pseudonocardiales</taxon>
        <taxon>Pseudonocardiaceae</taxon>
    </lineage>
</organism>
<evidence type="ECO:0000256" key="3">
    <source>
        <dbReference type="ARBA" id="ARBA00022801"/>
    </source>
</evidence>
<evidence type="ECO:0000256" key="4">
    <source>
        <dbReference type="ARBA" id="ARBA00022825"/>
    </source>
</evidence>
<dbReference type="Proteomes" id="UP001156441">
    <property type="component" value="Unassembled WGS sequence"/>
</dbReference>
<accession>A0ABT2JFH8</accession>
<evidence type="ECO:0000256" key="5">
    <source>
        <dbReference type="PROSITE-ProRule" id="PRU01240"/>
    </source>
</evidence>
<dbReference type="PROSITE" id="PS51892">
    <property type="entry name" value="SUBTILASE"/>
    <property type="match status" value="1"/>
</dbReference>
<dbReference type="Pfam" id="PF00082">
    <property type="entry name" value="Peptidase_S8"/>
    <property type="match status" value="1"/>
</dbReference>
<dbReference type="Gene3D" id="3.40.50.200">
    <property type="entry name" value="Peptidase S8/S53 domain"/>
    <property type="match status" value="1"/>
</dbReference>
<dbReference type="SUPFAM" id="SSF52743">
    <property type="entry name" value="Subtilisin-like"/>
    <property type="match status" value="1"/>
</dbReference>
<evidence type="ECO:0000256" key="2">
    <source>
        <dbReference type="ARBA" id="ARBA00022670"/>
    </source>
</evidence>
<dbReference type="PROSITE" id="PS00136">
    <property type="entry name" value="SUBTILASE_ASP"/>
    <property type="match status" value="1"/>
</dbReference>
<evidence type="ECO:0000313" key="10">
    <source>
        <dbReference type="Proteomes" id="UP001156441"/>
    </source>
</evidence>
<comment type="similarity">
    <text evidence="1 5 6">Belongs to the peptidase S8 family.</text>
</comment>
<reference evidence="9 10" key="1">
    <citation type="submission" date="2021-02" db="EMBL/GenBank/DDBJ databases">
        <title>Actinophytocola xerophila sp. nov., isolated from soil of cotton cropping field.</title>
        <authorList>
            <person name="Huang R."/>
            <person name="Chen X."/>
            <person name="Ge X."/>
            <person name="Liu W."/>
        </authorList>
    </citation>
    <scope>NUCLEOTIDE SEQUENCE [LARGE SCALE GENOMIC DNA]</scope>
    <source>
        <strain evidence="9 10">S1-96</strain>
    </source>
</reference>
<dbReference type="InterPro" id="IPR023828">
    <property type="entry name" value="Peptidase_S8_Ser-AS"/>
</dbReference>
<dbReference type="InterPro" id="IPR023827">
    <property type="entry name" value="Peptidase_S8_Asp-AS"/>
</dbReference>
<dbReference type="InterPro" id="IPR036852">
    <property type="entry name" value="Peptidase_S8/S53_dom_sf"/>
</dbReference>
<keyword evidence="4 5" id="KW-0720">Serine protease</keyword>
<evidence type="ECO:0000256" key="1">
    <source>
        <dbReference type="ARBA" id="ARBA00011073"/>
    </source>
</evidence>
<dbReference type="InterPro" id="IPR000209">
    <property type="entry name" value="Peptidase_S8/S53_dom"/>
</dbReference>
<feature type="active site" description="Charge relay system" evidence="5">
    <location>
        <position position="406"/>
    </location>
</feature>
<keyword evidence="3 5" id="KW-0378">Hydrolase</keyword>
<feature type="signal peptide" evidence="7">
    <location>
        <begin position="1"/>
        <end position="26"/>
    </location>
</feature>
<evidence type="ECO:0000259" key="8">
    <source>
        <dbReference type="Pfam" id="PF00082"/>
    </source>
</evidence>
<comment type="caution">
    <text evidence="9">The sequence shown here is derived from an EMBL/GenBank/DDBJ whole genome shotgun (WGS) entry which is preliminary data.</text>
</comment>